<dbReference type="InterPro" id="IPR003388">
    <property type="entry name" value="Reticulon"/>
</dbReference>
<comment type="similarity">
    <text evidence="2">Belongs to the 3-beta-HSD family.</text>
</comment>
<dbReference type="Pfam" id="PF01073">
    <property type="entry name" value="3Beta_HSD"/>
    <property type="match status" value="2"/>
</dbReference>
<evidence type="ECO:0000256" key="7">
    <source>
        <dbReference type="ARBA" id="ARBA00023136"/>
    </source>
</evidence>
<evidence type="ECO:0000256" key="3">
    <source>
        <dbReference type="ARBA" id="ARBA00022692"/>
    </source>
</evidence>
<keyword evidence="5 8" id="KW-1133">Transmembrane helix</keyword>
<evidence type="ECO:0000256" key="5">
    <source>
        <dbReference type="ARBA" id="ARBA00022989"/>
    </source>
</evidence>
<dbReference type="PANTHER" id="PTHR43245:SF51">
    <property type="entry name" value="SHORT CHAIN DEHYDROGENASE_REDUCTASE FAMILY 42E, MEMBER 2"/>
    <property type="match status" value="1"/>
</dbReference>
<keyword evidence="11" id="KW-1185">Reference proteome</keyword>
<feature type="transmembrane region" description="Helical" evidence="8">
    <location>
        <begin position="543"/>
        <end position="564"/>
    </location>
</feature>
<keyword evidence="6" id="KW-0560">Oxidoreductase</keyword>
<comment type="subcellular location">
    <subcellularLocation>
        <location evidence="1 8">Endoplasmic reticulum membrane</location>
        <topology evidence="1 8">Multi-pass membrane protein</topology>
    </subcellularLocation>
</comment>
<organism evidence="10 11">
    <name type="scientific">Gossypium lobatum</name>
    <dbReference type="NCBI Taxonomy" id="34289"/>
    <lineage>
        <taxon>Eukaryota</taxon>
        <taxon>Viridiplantae</taxon>
        <taxon>Streptophyta</taxon>
        <taxon>Embryophyta</taxon>
        <taxon>Tracheophyta</taxon>
        <taxon>Spermatophyta</taxon>
        <taxon>Magnoliopsida</taxon>
        <taxon>eudicotyledons</taxon>
        <taxon>Gunneridae</taxon>
        <taxon>Pentapetalae</taxon>
        <taxon>rosids</taxon>
        <taxon>malvids</taxon>
        <taxon>Malvales</taxon>
        <taxon>Malvaceae</taxon>
        <taxon>Malvoideae</taxon>
        <taxon>Gossypium</taxon>
    </lineage>
</organism>
<evidence type="ECO:0000256" key="1">
    <source>
        <dbReference type="ARBA" id="ARBA00004477"/>
    </source>
</evidence>
<feature type="transmembrane region" description="Helical" evidence="8">
    <location>
        <begin position="576"/>
        <end position="593"/>
    </location>
</feature>
<evidence type="ECO:0000313" key="10">
    <source>
        <dbReference type="EMBL" id="MBA0570422.1"/>
    </source>
</evidence>
<dbReference type="PROSITE" id="PS50845">
    <property type="entry name" value="RETICULON"/>
    <property type="match status" value="1"/>
</dbReference>
<gene>
    <name evidence="10" type="ORF">Golob_004083</name>
</gene>
<reference evidence="10 11" key="1">
    <citation type="journal article" date="2019" name="Genome Biol. Evol.">
        <title>Insights into the evolution of the New World diploid cottons (Gossypium, subgenus Houzingenia) based on genome sequencing.</title>
        <authorList>
            <person name="Grover C.E."/>
            <person name="Arick M.A. 2nd"/>
            <person name="Thrash A."/>
            <person name="Conover J.L."/>
            <person name="Sanders W.S."/>
            <person name="Peterson D.G."/>
            <person name="Frelichowski J.E."/>
            <person name="Scheffler J.A."/>
            <person name="Scheffler B.E."/>
            <person name="Wendel J.F."/>
        </authorList>
    </citation>
    <scope>NUCLEOTIDE SEQUENCE [LARGE SCALE GENOMIC DNA]</scope>
    <source>
        <strain evidence="10">157</strain>
        <tissue evidence="10">Leaf</tissue>
    </source>
</reference>
<dbReference type="EMBL" id="JABEZX010000011">
    <property type="protein sequence ID" value="MBA0570422.1"/>
    <property type="molecule type" value="Genomic_DNA"/>
</dbReference>
<feature type="transmembrane region" description="Helical" evidence="8">
    <location>
        <begin position="433"/>
        <end position="454"/>
    </location>
</feature>
<dbReference type="AlphaFoldDB" id="A0A7J8N0P0"/>
<keyword evidence="3 8" id="KW-0812">Transmembrane</keyword>
<accession>A0A7J8N0P0</accession>
<dbReference type="Proteomes" id="UP000593572">
    <property type="component" value="Unassembled WGS sequence"/>
</dbReference>
<dbReference type="PANTHER" id="PTHR43245">
    <property type="entry name" value="BIFUNCTIONAL POLYMYXIN RESISTANCE PROTEIN ARNA"/>
    <property type="match status" value="1"/>
</dbReference>
<dbReference type="InterPro" id="IPR050177">
    <property type="entry name" value="Lipid_A_modif_metabolic_enz"/>
</dbReference>
<protein>
    <recommendedName>
        <fullName evidence="8">Reticulon-like protein</fullName>
    </recommendedName>
</protein>
<dbReference type="GO" id="GO:0006694">
    <property type="term" value="P:steroid biosynthetic process"/>
    <property type="evidence" value="ECO:0007669"/>
    <property type="project" value="InterPro"/>
</dbReference>
<dbReference type="InterPro" id="IPR002225">
    <property type="entry name" value="3Beta_OHSteriod_DH/Estase"/>
</dbReference>
<dbReference type="Gene3D" id="3.40.50.720">
    <property type="entry name" value="NAD(P)-binding Rossmann-like Domain"/>
    <property type="match status" value="2"/>
</dbReference>
<keyword evidence="7 8" id="KW-0472">Membrane</keyword>
<evidence type="ECO:0000259" key="9">
    <source>
        <dbReference type="PROSITE" id="PS50845"/>
    </source>
</evidence>
<name>A0A7J8N0P0_9ROSI</name>
<feature type="transmembrane region" description="Helical" evidence="8">
    <location>
        <begin position="460"/>
        <end position="483"/>
    </location>
</feature>
<feature type="domain" description="Reticulon" evidence="9">
    <location>
        <begin position="420"/>
        <end position="620"/>
    </location>
</feature>
<evidence type="ECO:0000256" key="4">
    <source>
        <dbReference type="ARBA" id="ARBA00022824"/>
    </source>
</evidence>
<dbReference type="GO" id="GO:0016616">
    <property type="term" value="F:oxidoreductase activity, acting on the CH-OH group of donors, NAD or NADP as acceptor"/>
    <property type="evidence" value="ECO:0007669"/>
    <property type="project" value="InterPro"/>
</dbReference>
<evidence type="ECO:0000256" key="8">
    <source>
        <dbReference type="RuleBase" id="RU363132"/>
    </source>
</evidence>
<dbReference type="SUPFAM" id="SSF51735">
    <property type="entry name" value="NAD(P)-binding Rossmann-fold domains"/>
    <property type="match status" value="1"/>
</dbReference>
<evidence type="ECO:0000256" key="6">
    <source>
        <dbReference type="ARBA" id="ARBA00023002"/>
    </source>
</evidence>
<dbReference type="InterPro" id="IPR036291">
    <property type="entry name" value="NAD(P)-bd_dom_sf"/>
</dbReference>
<dbReference type="Pfam" id="PF02453">
    <property type="entry name" value="Reticulon"/>
    <property type="match status" value="1"/>
</dbReference>
<proteinExistence type="inferred from homology"/>
<evidence type="ECO:0000256" key="2">
    <source>
        <dbReference type="ARBA" id="ARBA00009219"/>
    </source>
</evidence>
<comment type="caution">
    <text evidence="10">The sequence shown here is derived from an EMBL/GenBank/DDBJ whole genome shotgun (WGS) entry which is preliminary data.</text>
</comment>
<keyword evidence="4 8" id="KW-0256">Endoplasmic reticulum</keyword>
<dbReference type="GO" id="GO:0005789">
    <property type="term" value="C:endoplasmic reticulum membrane"/>
    <property type="evidence" value="ECO:0007669"/>
    <property type="project" value="UniProtKB-SubCell"/>
</dbReference>
<sequence>MVVKTTANDVVTEKRTCVVLGGRGFLGRSLVARLLQLGGWIVRVADSSSHSLLTDPSVSDSLLSNALCSGQASFCHVDVRDTSQIIIVTKGADVVFYMEPTDLDIRDFYNCYMIIVQGAKNVINACRECKVRRLVYNSSADIVFDGSRDILDGDLSFICPGKVCFLLLQSDETLWNLVTICRLLTVLYFINVPIQFKDMLIDLKFQAEGLIRLANNIDGLLTCVLRPSNVFGPGDTRFVPLLVNLAKAGLAKFITGCGENMSDFTYTENVAHAHICAAETLDSRVVSVAGKAFFITNLEPIMFWEFVSLILGGLGYQRPYIKVPTWMVSCIVSLHQCRNDKFYNYSVSPHYMLQLASRTRTFDCSAAQNHLGYSPVVSMKDGIKLTIQSFSHLANDSFYTKYGNFNEQSKAEKMLGSGIVADILLWRDERRTFACFFTLVLVYCWFFLCGRTFASSLADLLLLVIVALYGHGILSSKICGFAVQEIPSSRFKVTESEAQQAMRSIAHTWNKGVRRIKSLAKGEDWSKFFRVVISIYLFKSIQAYSVAVLFGSVLVFAFTAFFVYDQYEAEIDALRILIFCGMVELKGLLLRKLPASISSFSQHDNVLHQEKVPARVKEWK</sequence>
<evidence type="ECO:0000313" key="11">
    <source>
        <dbReference type="Proteomes" id="UP000593572"/>
    </source>
</evidence>